<accession>A0A0P9H8C2</accession>
<evidence type="ECO:0000313" key="2">
    <source>
        <dbReference type="EMBL" id="KPV50097.1"/>
    </source>
</evidence>
<dbReference type="AlphaFoldDB" id="A0A0P9H8C2"/>
<keyword evidence="1" id="KW-1133">Transmembrane helix</keyword>
<name>A0A0P9H8C2_9CHLR</name>
<comment type="caution">
    <text evidence="2">The sequence shown here is derived from an EMBL/GenBank/DDBJ whole genome shotgun (WGS) entry which is preliminary data.</text>
</comment>
<evidence type="ECO:0000313" key="3">
    <source>
        <dbReference type="Proteomes" id="UP000050509"/>
    </source>
</evidence>
<dbReference type="Proteomes" id="UP000050509">
    <property type="component" value="Unassembled WGS sequence"/>
</dbReference>
<gene>
    <name evidence="2" type="ORF">SE17_28950</name>
</gene>
<keyword evidence="1" id="KW-0812">Transmembrane</keyword>
<keyword evidence="3" id="KW-1185">Reference proteome</keyword>
<proteinExistence type="predicted"/>
<feature type="transmembrane region" description="Helical" evidence="1">
    <location>
        <begin position="55"/>
        <end position="70"/>
    </location>
</feature>
<feature type="transmembrane region" description="Helical" evidence="1">
    <location>
        <begin position="15"/>
        <end position="43"/>
    </location>
</feature>
<protein>
    <submittedName>
        <fullName evidence="2">Uncharacterized protein</fullName>
    </submittedName>
</protein>
<evidence type="ECO:0000256" key="1">
    <source>
        <dbReference type="SAM" id="Phobius"/>
    </source>
</evidence>
<organism evidence="2 3">
    <name type="scientific">Kouleothrix aurantiaca</name>
    <dbReference type="NCBI Taxonomy" id="186479"/>
    <lineage>
        <taxon>Bacteria</taxon>
        <taxon>Bacillati</taxon>
        <taxon>Chloroflexota</taxon>
        <taxon>Chloroflexia</taxon>
        <taxon>Chloroflexales</taxon>
        <taxon>Roseiflexineae</taxon>
        <taxon>Roseiflexaceae</taxon>
        <taxon>Kouleothrix</taxon>
    </lineage>
</organism>
<feature type="transmembrane region" description="Helical" evidence="1">
    <location>
        <begin position="76"/>
        <end position="94"/>
    </location>
</feature>
<reference evidence="2 3" key="1">
    <citation type="submission" date="2015-09" db="EMBL/GenBank/DDBJ databases">
        <title>Draft genome sequence of Kouleothrix aurantiaca JCM 19913.</title>
        <authorList>
            <person name="Hemp J."/>
        </authorList>
    </citation>
    <scope>NUCLEOTIDE SEQUENCE [LARGE SCALE GENOMIC DNA]</scope>
    <source>
        <strain evidence="2 3">COM-B</strain>
    </source>
</reference>
<sequence length="100" mass="10840">APHHHGGARQNPGPLVFLIGLVILLMNGAIWPGILVLIGLSMLFTQLARGHTDRAVKAMLWFGGLALLFGSGRFGFGRFLMFAVVIMVAANLFGGNRRIW</sequence>
<keyword evidence="1" id="KW-0472">Membrane</keyword>
<dbReference type="EMBL" id="LJCR01001582">
    <property type="protein sequence ID" value="KPV50097.1"/>
    <property type="molecule type" value="Genomic_DNA"/>
</dbReference>
<feature type="non-terminal residue" evidence="2">
    <location>
        <position position="1"/>
    </location>
</feature>